<gene>
    <name evidence="2" type="ORF">GSLYS_00015635001</name>
</gene>
<proteinExistence type="predicted"/>
<dbReference type="AlphaFoldDB" id="A0AAV2I7G3"/>
<dbReference type="InterPro" id="IPR006342">
    <property type="entry name" value="FkbM_mtfrase"/>
</dbReference>
<reference evidence="2 3" key="1">
    <citation type="submission" date="2024-04" db="EMBL/GenBank/DDBJ databases">
        <authorList>
            <consortium name="Genoscope - CEA"/>
            <person name="William W."/>
        </authorList>
    </citation>
    <scope>NUCLEOTIDE SEQUENCE [LARGE SCALE GENOMIC DNA]</scope>
</reference>
<evidence type="ECO:0000259" key="1">
    <source>
        <dbReference type="Pfam" id="PF05050"/>
    </source>
</evidence>
<evidence type="ECO:0000313" key="2">
    <source>
        <dbReference type="EMBL" id="CAL1542029.1"/>
    </source>
</evidence>
<organism evidence="2 3">
    <name type="scientific">Lymnaea stagnalis</name>
    <name type="common">Great pond snail</name>
    <name type="synonym">Helix stagnalis</name>
    <dbReference type="NCBI Taxonomy" id="6523"/>
    <lineage>
        <taxon>Eukaryota</taxon>
        <taxon>Metazoa</taxon>
        <taxon>Spiralia</taxon>
        <taxon>Lophotrochozoa</taxon>
        <taxon>Mollusca</taxon>
        <taxon>Gastropoda</taxon>
        <taxon>Heterobranchia</taxon>
        <taxon>Euthyneura</taxon>
        <taxon>Panpulmonata</taxon>
        <taxon>Hygrophila</taxon>
        <taxon>Lymnaeoidea</taxon>
        <taxon>Lymnaeidae</taxon>
        <taxon>Lymnaea</taxon>
    </lineage>
</organism>
<protein>
    <recommendedName>
        <fullName evidence="1">Methyltransferase FkbM domain-containing protein</fullName>
    </recommendedName>
</protein>
<evidence type="ECO:0000313" key="3">
    <source>
        <dbReference type="Proteomes" id="UP001497497"/>
    </source>
</evidence>
<feature type="domain" description="Methyltransferase FkbM" evidence="1">
    <location>
        <begin position="4"/>
        <end position="164"/>
    </location>
</feature>
<dbReference type="PANTHER" id="PTHR34203">
    <property type="entry name" value="METHYLTRANSFERASE, FKBM FAMILY PROTEIN"/>
    <property type="match status" value="1"/>
</dbReference>
<accession>A0AAV2I7G3</accession>
<dbReference type="EMBL" id="CAXITT010000466">
    <property type="protein sequence ID" value="CAL1542029.1"/>
    <property type="molecule type" value="Genomic_DNA"/>
</dbReference>
<dbReference type="PANTHER" id="PTHR34203:SF15">
    <property type="entry name" value="SLL1173 PROTEIN"/>
    <property type="match status" value="1"/>
</dbReference>
<dbReference type="SUPFAM" id="SSF53335">
    <property type="entry name" value="S-adenosyl-L-methionine-dependent methyltransferases"/>
    <property type="match status" value="1"/>
</dbReference>
<dbReference type="Proteomes" id="UP001497497">
    <property type="component" value="Unassembled WGS sequence"/>
</dbReference>
<feature type="non-terminal residue" evidence="2">
    <location>
        <position position="165"/>
    </location>
</feature>
<dbReference type="InterPro" id="IPR052514">
    <property type="entry name" value="SAM-dependent_MTase"/>
</dbReference>
<dbReference type="Pfam" id="PF05050">
    <property type="entry name" value="Methyltransf_21"/>
    <property type="match status" value="1"/>
</dbReference>
<name>A0AAV2I7G3_LYMST</name>
<dbReference type="InterPro" id="IPR029063">
    <property type="entry name" value="SAM-dependent_MTases_sf"/>
</dbReference>
<comment type="caution">
    <text evidence="2">The sequence shown here is derived from an EMBL/GenBank/DDBJ whole genome shotgun (WGS) entry which is preliminary data.</text>
</comment>
<keyword evidence="3" id="KW-1185">Reference proteome</keyword>
<sequence length="165" mass="18786">MLFDVGCNIGEYTLWAVALGRAVVCVEMLMDNVQRVQMALKLSGLSNQVTIVNNALYSDHRSLETTFIRKSLGTSRLNVSKPFGLDRVDQSRKVVVKTICIDDLTPLMRGRNVYLKMDIENTEQHALVCAHKFFHEVNVRVVQMEWHRRVPEESVPILNFMAAHG</sequence>
<dbReference type="NCBIfam" id="TIGR01444">
    <property type="entry name" value="fkbM_fam"/>
    <property type="match status" value="1"/>
</dbReference>
<dbReference type="Gene3D" id="3.40.50.150">
    <property type="entry name" value="Vaccinia Virus protein VP39"/>
    <property type="match status" value="1"/>
</dbReference>